<evidence type="ECO:0000256" key="10">
    <source>
        <dbReference type="ARBA" id="ARBA00023242"/>
    </source>
</evidence>
<dbReference type="GO" id="GO:0008270">
    <property type="term" value="F:zinc ion binding"/>
    <property type="evidence" value="ECO:0007669"/>
    <property type="project" value="UniProtKB-KW"/>
</dbReference>
<comment type="subcellular location">
    <subcellularLocation>
        <location evidence="1">Nucleus</location>
    </subcellularLocation>
</comment>
<evidence type="ECO:0000256" key="1">
    <source>
        <dbReference type="ARBA" id="ARBA00004123"/>
    </source>
</evidence>
<evidence type="ECO:0000256" key="9">
    <source>
        <dbReference type="ARBA" id="ARBA00023163"/>
    </source>
</evidence>
<dbReference type="Proteomes" id="UP000749559">
    <property type="component" value="Unassembled WGS sequence"/>
</dbReference>
<feature type="domain" description="Histone deacetylase complex subunit SAP30 Sin3 binding" evidence="12">
    <location>
        <begin position="133"/>
        <end position="184"/>
    </location>
</feature>
<evidence type="ECO:0000256" key="5">
    <source>
        <dbReference type="ARBA" id="ARBA00022771"/>
    </source>
</evidence>
<evidence type="ECO:0000256" key="2">
    <source>
        <dbReference type="ARBA" id="ARBA00006283"/>
    </source>
</evidence>
<dbReference type="Gene3D" id="3.40.1800.30">
    <property type="match status" value="1"/>
</dbReference>
<dbReference type="PANTHER" id="PTHR13286:SF6">
    <property type="entry name" value="HISTONE DEACETYLASE COMPLEX SUBUNIT SAP30L-RELATED"/>
    <property type="match status" value="1"/>
</dbReference>
<evidence type="ECO:0000259" key="12">
    <source>
        <dbReference type="Pfam" id="PF13867"/>
    </source>
</evidence>
<evidence type="ECO:0000256" key="6">
    <source>
        <dbReference type="ARBA" id="ARBA00022833"/>
    </source>
</evidence>
<evidence type="ECO:0000313" key="14">
    <source>
        <dbReference type="Proteomes" id="UP000749559"/>
    </source>
</evidence>
<dbReference type="InterPro" id="IPR025717">
    <property type="entry name" value="SAP30_zn-finger"/>
</dbReference>
<dbReference type="InterPro" id="IPR025718">
    <property type="entry name" value="SAP30_Sin3-bd"/>
</dbReference>
<dbReference type="GO" id="GO:0000118">
    <property type="term" value="C:histone deacetylase complex"/>
    <property type="evidence" value="ECO:0007669"/>
    <property type="project" value="TreeGrafter"/>
</dbReference>
<keyword evidence="9" id="KW-0804">Transcription</keyword>
<evidence type="ECO:0000256" key="3">
    <source>
        <dbReference type="ARBA" id="ARBA00022491"/>
    </source>
</evidence>
<proteinExistence type="inferred from homology"/>
<keyword evidence="10" id="KW-0539">Nucleus</keyword>
<dbReference type="PANTHER" id="PTHR13286">
    <property type="entry name" value="SAP30"/>
    <property type="match status" value="1"/>
</dbReference>
<reference evidence="13" key="1">
    <citation type="submission" date="2022-03" db="EMBL/GenBank/DDBJ databases">
        <authorList>
            <person name="Martin C."/>
        </authorList>
    </citation>
    <scope>NUCLEOTIDE SEQUENCE</scope>
</reference>
<evidence type="ECO:0000259" key="11">
    <source>
        <dbReference type="Pfam" id="PF13866"/>
    </source>
</evidence>
<dbReference type="Pfam" id="PF13866">
    <property type="entry name" value="zf-SAP30"/>
    <property type="match status" value="1"/>
</dbReference>
<organism evidence="13 14">
    <name type="scientific">Owenia fusiformis</name>
    <name type="common">Polychaete worm</name>
    <dbReference type="NCBI Taxonomy" id="6347"/>
    <lineage>
        <taxon>Eukaryota</taxon>
        <taxon>Metazoa</taxon>
        <taxon>Spiralia</taxon>
        <taxon>Lophotrochozoa</taxon>
        <taxon>Annelida</taxon>
        <taxon>Polychaeta</taxon>
        <taxon>Sedentaria</taxon>
        <taxon>Canalipalpata</taxon>
        <taxon>Sabellida</taxon>
        <taxon>Oweniida</taxon>
        <taxon>Oweniidae</taxon>
        <taxon>Owenia</taxon>
    </lineage>
</organism>
<gene>
    <name evidence="13" type="ORF">OFUS_LOCUS4226</name>
</gene>
<name>A0A8S4N838_OWEFU</name>
<keyword evidence="6" id="KW-0862">Zinc</keyword>
<evidence type="ECO:0000313" key="13">
    <source>
        <dbReference type="EMBL" id="CAH1777142.1"/>
    </source>
</evidence>
<comment type="similarity">
    <text evidence="2">Belongs to the SAP30 family.</text>
</comment>
<evidence type="ECO:0000256" key="4">
    <source>
        <dbReference type="ARBA" id="ARBA00022723"/>
    </source>
</evidence>
<accession>A0A8S4N838</accession>
<keyword evidence="7" id="KW-0805">Transcription regulation</keyword>
<dbReference type="EMBL" id="CAIIXF020000002">
    <property type="protein sequence ID" value="CAH1777142.1"/>
    <property type="molecule type" value="Genomic_DNA"/>
</dbReference>
<keyword evidence="8" id="KW-0238">DNA-binding</keyword>
<dbReference type="OrthoDB" id="510958at2759"/>
<evidence type="ECO:0000256" key="7">
    <source>
        <dbReference type="ARBA" id="ARBA00023015"/>
    </source>
</evidence>
<dbReference type="GO" id="GO:0003712">
    <property type="term" value="F:transcription coregulator activity"/>
    <property type="evidence" value="ECO:0007669"/>
    <property type="project" value="TreeGrafter"/>
</dbReference>
<feature type="domain" description="Histone deacetylase complex subunit SAP30 zinc-finger" evidence="11">
    <location>
        <begin position="44"/>
        <end position="113"/>
    </location>
</feature>
<dbReference type="GO" id="GO:0006355">
    <property type="term" value="P:regulation of DNA-templated transcription"/>
    <property type="evidence" value="ECO:0007669"/>
    <property type="project" value="TreeGrafter"/>
</dbReference>
<dbReference type="AlphaFoldDB" id="A0A8S4N838"/>
<dbReference type="FunFam" id="3.40.1800.30:FF:000001">
    <property type="entry name" value="Histone deacetylase complex subunit"/>
    <property type="match status" value="1"/>
</dbReference>
<dbReference type="Pfam" id="PF13867">
    <property type="entry name" value="SAP30_Sin3_bdg"/>
    <property type="match status" value="1"/>
</dbReference>
<evidence type="ECO:0000256" key="8">
    <source>
        <dbReference type="ARBA" id="ARBA00023125"/>
    </source>
</evidence>
<keyword evidence="4" id="KW-0479">Metal-binding</keyword>
<sequence length="200" mass="23389">MQTNENAHIDFICSLRTEGGSFTYTGNAAMSNGVNGLGERGGYGQVCCLLDNHIRCRRTAGNASYSKRIQKTVQQRKLKLNIDHSARHIYICDYHKNMIQNVRQKRKRRDSDDDSASHDQYYDTPEIDFFQMPVNTLRRYKRHYKLQTRPGLNKAQLAETVARHFKTIHVNEKEALTFFIYMAKNYKSRFDQKHMENSNS</sequence>
<keyword evidence="3" id="KW-0678">Repressor</keyword>
<keyword evidence="5" id="KW-0863">Zinc-finger</keyword>
<comment type="caution">
    <text evidence="13">The sequence shown here is derived from an EMBL/GenBank/DDBJ whole genome shotgun (WGS) entry which is preliminary data.</text>
</comment>
<dbReference type="InterPro" id="IPR024145">
    <property type="entry name" value="His_deAcase_SAP30/SAP30L"/>
</dbReference>
<protein>
    <submittedName>
        <fullName evidence="13">Uncharacterized protein</fullName>
    </submittedName>
</protein>
<keyword evidence="14" id="KW-1185">Reference proteome</keyword>
<dbReference type="GO" id="GO:0003677">
    <property type="term" value="F:DNA binding"/>
    <property type="evidence" value="ECO:0007669"/>
    <property type="project" value="UniProtKB-KW"/>
</dbReference>